<feature type="compositionally biased region" description="Polar residues" evidence="1">
    <location>
        <begin position="99"/>
        <end position="119"/>
    </location>
</feature>
<dbReference type="EMBL" id="NHOQ01000711">
    <property type="protein sequence ID" value="PWA28961.1"/>
    <property type="molecule type" value="Genomic_DNA"/>
</dbReference>
<evidence type="ECO:0000256" key="1">
    <source>
        <dbReference type="SAM" id="MobiDB-lite"/>
    </source>
</evidence>
<keyword evidence="3" id="KW-1185">Reference proteome</keyword>
<comment type="caution">
    <text evidence="2">The sequence shown here is derived from an EMBL/GenBank/DDBJ whole genome shotgun (WGS) entry which is preliminary data.</text>
</comment>
<dbReference type="Proteomes" id="UP000250572">
    <property type="component" value="Unassembled WGS sequence"/>
</dbReference>
<evidence type="ECO:0000313" key="2">
    <source>
        <dbReference type="EMBL" id="PWA28961.1"/>
    </source>
</evidence>
<evidence type="ECO:0000313" key="3">
    <source>
        <dbReference type="Proteomes" id="UP000250572"/>
    </source>
</evidence>
<feature type="non-terminal residue" evidence="2">
    <location>
        <position position="1"/>
    </location>
</feature>
<organism evidence="2 3">
    <name type="scientific">Gambusia affinis</name>
    <name type="common">Western mosquitofish</name>
    <name type="synonym">Heterandria affinis</name>
    <dbReference type="NCBI Taxonomy" id="33528"/>
    <lineage>
        <taxon>Eukaryota</taxon>
        <taxon>Metazoa</taxon>
        <taxon>Chordata</taxon>
        <taxon>Craniata</taxon>
        <taxon>Vertebrata</taxon>
        <taxon>Euteleostomi</taxon>
        <taxon>Actinopterygii</taxon>
        <taxon>Neopterygii</taxon>
        <taxon>Teleostei</taxon>
        <taxon>Neoteleostei</taxon>
        <taxon>Acanthomorphata</taxon>
        <taxon>Ovalentaria</taxon>
        <taxon>Atherinomorphae</taxon>
        <taxon>Cyprinodontiformes</taxon>
        <taxon>Poeciliidae</taxon>
        <taxon>Poeciliinae</taxon>
        <taxon>Gambusia</taxon>
    </lineage>
</organism>
<gene>
    <name evidence="2" type="ORF">CCH79_00019808</name>
</gene>
<reference evidence="2 3" key="1">
    <citation type="journal article" date="2018" name="G3 (Bethesda)">
        <title>A High-Quality Reference Genome for the Invasive Mosquitofish Gambusia affinis Using a Chicago Library.</title>
        <authorList>
            <person name="Hoffberg S.L."/>
            <person name="Troendle N.J."/>
            <person name="Glenn T.C."/>
            <person name="Mahmud O."/>
            <person name="Louha S."/>
            <person name="Chalopin D."/>
            <person name="Bennetzen J.L."/>
            <person name="Mauricio R."/>
        </authorList>
    </citation>
    <scope>NUCLEOTIDE SEQUENCE [LARGE SCALE GENOMIC DNA]</scope>
    <source>
        <strain evidence="2">NE01/NJP1002.9</strain>
        <tissue evidence="2">Muscle</tissue>
    </source>
</reference>
<proteinExistence type="predicted"/>
<feature type="region of interest" description="Disordered" evidence="1">
    <location>
        <begin position="89"/>
        <end position="121"/>
    </location>
</feature>
<sequence length="172" mass="18453">TKQELEDLTADIKKTANKVRSKLKGCISLLPHCGRVRLRAGPGRSGCGPVRVGPAAGRSGCGSVRLRVGPAAGRSGCGSVRLRAGITGSKPRRTLAHHPQTSSLFESTHPSPPGQTGLTSFRGCPDLLDRELVSSQRRGVERCNQDQWISEETSGNNVTLSHMRRARNPVLR</sequence>
<name>A0A315W154_GAMAF</name>
<dbReference type="AlphaFoldDB" id="A0A315W154"/>
<protein>
    <submittedName>
        <fullName evidence="2">Uncharacterized protein</fullName>
    </submittedName>
</protein>
<feature type="non-terminal residue" evidence="2">
    <location>
        <position position="172"/>
    </location>
</feature>
<accession>A0A315W154</accession>